<reference evidence="4" key="1">
    <citation type="submission" date="2007-10" db="EMBL/GenBank/DDBJ databases">
        <title>Complete genome of Alkaliphilus oremlandii OhILAs.</title>
        <authorList>
            <person name="Copeland A."/>
            <person name="Lucas S."/>
            <person name="Lapidus A."/>
            <person name="Barry K."/>
            <person name="Detter J.C."/>
            <person name="Glavina del Rio T."/>
            <person name="Hammon N."/>
            <person name="Israni S."/>
            <person name="Dalin E."/>
            <person name="Tice H."/>
            <person name="Pitluck S."/>
            <person name="Chain P."/>
            <person name="Malfatti S."/>
            <person name="Shin M."/>
            <person name="Vergez L."/>
            <person name="Schmutz J."/>
            <person name="Larimer F."/>
            <person name="Land M."/>
            <person name="Hauser L."/>
            <person name="Kyrpides N."/>
            <person name="Mikhailova N."/>
            <person name="Stolz J.F."/>
            <person name="Dawson A."/>
            <person name="Fisher E."/>
            <person name="Crable B."/>
            <person name="Perera E."/>
            <person name="Lisak J."/>
            <person name="Ranganathan M."/>
            <person name="Basu P."/>
            <person name="Richardson P."/>
        </authorList>
    </citation>
    <scope>NUCLEOTIDE SEQUENCE [LARGE SCALE GENOMIC DNA]</scope>
    <source>
        <strain evidence="4">OhILAs</strain>
    </source>
</reference>
<organism evidence="3 4">
    <name type="scientific">Alkaliphilus oremlandii (strain OhILAs)</name>
    <name type="common">Clostridium oremlandii (strain OhILAs)</name>
    <dbReference type="NCBI Taxonomy" id="350688"/>
    <lineage>
        <taxon>Bacteria</taxon>
        <taxon>Bacillati</taxon>
        <taxon>Bacillota</taxon>
        <taxon>Clostridia</taxon>
        <taxon>Peptostreptococcales</taxon>
        <taxon>Natronincolaceae</taxon>
        <taxon>Alkaliphilus</taxon>
    </lineage>
</organism>
<dbReference type="AlphaFoldDB" id="A8MKF1"/>
<dbReference type="InterPro" id="IPR000551">
    <property type="entry name" value="MerR-type_HTH_dom"/>
</dbReference>
<dbReference type="Pfam" id="PF13411">
    <property type="entry name" value="MerR_1"/>
    <property type="match status" value="1"/>
</dbReference>
<feature type="domain" description="HTH merR-type" evidence="2">
    <location>
        <begin position="6"/>
        <end position="75"/>
    </location>
</feature>
<dbReference type="InterPro" id="IPR047057">
    <property type="entry name" value="MerR_fam"/>
</dbReference>
<name>A8MKF1_ALKOO</name>
<dbReference type="SUPFAM" id="SSF46955">
    <property type="entry name" value="Putative DNA-binding domain"/>
    <property type="match status" value="1"/>
</dbReference>
<dbReference type="Pfam" id="PF07739">
    <property type="entry name" value="TipAS"/>
    <property type="match status" value="1"/>
</dbReference>
<dbReference type="InterPro" id="IPR009061">
    <property type="entry name" value="DNA-bd_dom_put_sf"/>
</dbReference>
<dbReference type="GO" id="GO:0003700">
    <property type="term" value="F:DNA-binding transcription factor activity"/>
    <property type="evidence" value="ECO:0007669"/>
    <property type="project" value="InterPro"/>
</dbReference>
<dbReference type="RefSeq" id="WP_012160590.1">
    <property type="nucleotide sequence ID" value="NC_009922.1"/>
</dbReference>
<protein>
    <submittedName>
        <fullName evidence="3">Transcriptional regulator, MerR family</fullName>
    </submittedName>
</protein>
<dbReference type="GO" id="GO:0003677">
    <property type="term" value="F:DNA binding"/>
    <property type="evidence" value="ECO:0007669"/>
    <property type="project" value="UniProtKB-KW"/>
</dbReference>
<evidence type="ECO:0000313" key="4">
    <source>
        <dbReference type="Proteomes" id="UP000000269"/>
    </source>
</evidence>
<dbReference type="STRING" id="350688.Clos_2752"/>
<dbReference type="HOGENOM" id="CLU_060077_0_5_9"/>
<dbReference type="Proteomes" id="UP000000269">
    <property type="component" value="Chromosome"/>
</dbReference>
<dbReference type="PROSITE" id="PS50937">
    <property type="entry name" value="HTH_MERR_2"/>
    <property type="match status" value="1"/>
</dbReference>
<dbReference type="PANTHER" id="PTHR30204">
    <property type="entry name" value="REDOX-CYCLING DRUG-SENSING TRANSCRIPTIONAL ACTIVATOR SOXR"/>
    <property type="match status" value="1"/>
</dbReference>
<dbReference type="eggNOG" id="COG0789">
    <property type="taxonomic scope" value="Bacteria"/>
</dbReference>
<dbReference type="CDD" id="cd01106">
    <property type="entry name" value="HTH_TipAL-Mta"/>
    <property type="match status" value="1"/>
</dbReference>
<dbReference type="KEGG" id="aoe:Clos_2752"/>
<dbReference type="PANTHER" id="PTHR30204:SF96">
    <property type="entry name" value="CHROMOSOME-ANCHORING PROTEIN RACA"/>
    <property type="match status" value="1"/>
</dbReference>
<gene>
    <name evidence="3" type="ordered locus">Clos_2752</name>
</gene>
<evidence type="ECO:0000259" key="2">
    <source>
        <dbReference type="PROSITE" id="PS50937"/>
    </source>
</evidence>
<evidence type="ECO:0000256" key="1">
    <source>
        <dbReference type="ARBA" id="ARBA00023125"/>
    </source>
</evidence>
<dbReference type="Gene3D" id="1.10.1660.10">
    <property type="match status" value="1"/>
</dbReference>
<keyword evidence="4" id="KW-1185">Reference proteome</keyword>
<dbReference type="EMBL" id="CP000853">
    <property type="protein sequence ID" value="ABW20283.1"/>
    <property type="molecule type" value="Genomic_DNA"/>
</dbReference>
<sequence length="259" mass="30019">MKEKKKFPIGEIANLTGVSIRTLQYYDNIGLVPLSKDGNNGRRFYDESDLAKVQQVLFYKSLGLPLKEIKELVVDVVTAEEIISVLQKQREVFHHKLIDTRMNISLIDASIKGLEKKQGIFSGELVQLMISLSKDTILEYKDIHYDENTERIFTDHYKNTEEVVEVYWHWKSLILEAAAHIFNGVDPEDVDGQNFARKWLDMIESITKGKSSLLNAHKVAYENRHQWPAEDRRLMEFTDRFIDKAMEAYLSAHGDKERG</sequence>
<accession>A8MKF1</accession>
<evidence type="ECO:0000313" key="3">
    <source>
        <dbReference type="EMBL" id="ABW20283.1"/>
    </source>
</evidence>
<dbReference type="InterPro" id="IPR012925">
    <property type="entry name" value="TipAS_dom"/>
</dbReference>
<keyword evidence="1" id="KW-0238">DNA-binding</keyword>
<dbReference type="SMART" id="SM00422">
    <property type="entry name" value="HTH_MERR"/>
    <property type="match status" value="1"/>
</dbReference>
<dbReference type="PRINTS" id="PR00040">
    <property type="entry name" value="HTHMERR"/>
</dbReference>
<proteinExistence type="predicted"/>